<reference evidence="2 3" key="1">
    <citation type="journal article" date="2023" name="Int. J. Mol. Sci.">
        <title>De Novo Assembly and Annotation of 11 Diverse Shrub Willow (Salix) Genomes Reveals Novel Gene Organization in Sex-Linked Regions.</title>
        <authorList>
            <person name="Hyden B."/>
            <person name="Feng K."/>
            <person name="Yates T.B."/>
            <person name="Jawdy S."/>
            <person name="Cereghino C."/>
            <person name="Smart L.B."/>
            <person name="Muchero W."/>
        </authorList>
    </citation>
    <scope>NUCLEOTIDE SEQUENCE [LARGE SCALE GENOMIC DNA]</scope>
    <source>
        <tissue evidence="2">Shoot tip</tissue>
    </source>
</reference>
<protein>
    <submittedName>
        <fullName evidence="2">Uncharacterized protein</fullName>
    </submittedName>
</protein>
<organism evidence="2 3">
    <name type="scientific">Salix udensis</name>
    <dbReference type="NCBI Taxonomy" id="889485"/>
    <lineage>
        <taxon>Eukaryota</taxon>
        <taxon>Viridiplantae</taxon>
        <taxon>Streptophyta</taxon>
        <taxon>Embryophyta</taxon>
        <taxon>Tracheophyta</taxon>
        <taxon>Spermatophyta</taxon>
        <taxon>Magnoliopsida</taxon>
        <taxon>eudicotyledons</taxon>
        <taxon>Gunneridae</taxon>
        <taxon>Pentapetalae</taxon>
        <taxon>rosids</taxon>
        <taxon>fabids</taxon>
        <taxon>Malpighiales</taxon>
        <taxon>Salicaceae</taxon>
        <taxon>Saliceae</taxon>
        <taxon>Salix</taxon>
    </lineage>
</organism>
<accession>A0AAD6P6R9</accession>
<evidence type="ECO:0000256" key="1">
    <source>
        <dbReference type="SAM" id="SignalP"/>
    </source>
</evidence>
<feature type="chain" id="PRO_5042253274" evidence="1">
    <location>
        <begin position="26"/>
        <end position="249"/>
    </location>
</feature>
<dbReference type="AlphaFoldDB" id="A0AAD6P6R9"/>
<dbReference type="Proteomes" id="UP001162972">
    <property type="component" value="Chromosome 12"/>
</dbReference>
<name>A0AAD6P6R9_9ROSI</name>
<keyword evidence="1" id="KW-0732">Signal</keyword>
<proteinExistence type="predicted"/>
<feature type="signal peptide" evidence="1">
    <location>
        <begin position="1"/>
        <end position="25"/>
    </location>
</feature>
<sequence>MILFSVWQLRRHCVLLPLLPFSLLPTPFPSPSPSLPPQPVNLAHNRPPSSASHFLLQFPSSLSHNKPPSSVIFSVGLPSPVPANTPGADLALTNLTYCSSSDRHNFAVPGSKLLSLVANSGSVCHHELHGNVELGSNKLGSDVSPAWINRIFSSSGIHESTHDSQMMSSSNNGSLQCTYCAATTPNQDSEATFLSLPPSISAFLSGSCTDAKQGLYDRFFFQWLPSFFFFQIAVMELKHVPLVISLVSK</sequence>
<evidence type="ECO:0000313" key="3">
    <source>
        <dbReference type="Proteomes" id="UP001162972"/>
    </source>
</evidence>
<dbReference type="EMBL" id="JAPFFJ010000010">
    <property type="protein sequence ID" value="KAJ6418225.1"/>
    <property type="molecule type" value="Genomic_DNA"/>
</dbReference>
<evidence type="ECO:0000313" key="2">
    <source>
        <dbReference type="EMBL" id="KAJ6418225.1"/>
    </source>
</evidence>
<keyword evidence="3" id="KW-1185">Reference proteome</keyword>
<gene>
    <name evidence="2" type="ORF">OIU84_001588</name>
</gene>
<comment type="caution">
    <text evidence="2">The sequence shown here is derived from an EMBL/GenBank/DDBJ whole genome shotgun (WGS) entry which is preliminary data.</text>
</comment>